<evidence type="ECO:0000256" key="10">
    <source>
        <dbReference type="ARBA" id="ARBA00023136"/>
    </source>
</evidence>
<organism evidence="22 23">
    <name type="scientific">Ovis ammon polii</name>
    <dbReference type="NCBI Taxonomy" id="230172"/>
    <lineage>
        <taxon>Eukaryota</taxon>
        <taxon>Metazoa</taxon>
        <taxon>Chordata</taxon>
        <taxon>Craniata</taxon>
        <taxon>Vertebrata</taxon>
        <taxon>Euteleostomi</taxon>
        <taxon>Mammalia</taxon>
        <taxon>Eutheria</taxon>
        <taxon>Laurasiatheria</taxon>
        <taxon>Artiodactyla</taxon>
        <taxon>Ruminantia</taxon>
        <taxon>Pecora</taxon>
        <taxon>Bovidae</taxon>
        <taxon>Caprinae</taxon>
        <taxon>Ovis</taxon>
    </lineage>
</organism>
<dbReference type="PROSITE" id="PS50835">
    <property type="entry name" value="IG_LIKE"/>
    <property type="match status" value="3"/>
</dbReference>
<dbReference type="CDD" id="cd01727">
    <property type="entry name" value="LSm8"/>
    <property type="match status" value="1"/>
</dbReference>
<dbReference type="InterPro" id="IPR036179">
    <property type="entry name" value="Ig-like_dom_sf"/>
</dbReference>
<evidence type="ECO:0000313" key="22">
    <source>
        <dbReference type="EMBL" id="KAI4543559.1"/>
    </source>
</evidence>
<dbReference type="PANTHER" id="PTHR19256">
    <property type="entry name" value="T-CELL RECEPTOR GAMMA CHAIN"/>
    <property type="match status" value="1"/>
</dbReference>
<keyword evidence="14" id="KW-0687">Ribonucleoprotein</keyword>
<reference evidence="22" key="1">
    <citation type="submission" date="2022-03" db="EMBL/GenBank/DDBJ databases">
        <title>Genomic analyses of argali, domestic sheep and their hybrids provide insights into chromosomal evolution, heterosis and genetic basis of agronomic traits.</title>
        <authorList>
            <person name="Li M."/>
        </authorList>
    </citation>
    <scope>NUCLEOTIDE SEQUENCE</scope>
    <source>
        <strain evidence="22">CAU-MHL-2022a</strain>
        <tissue evidence="22">Skin</tissue>
    </source>
</reference>
<dbReference type="SUPFAM" id="SSF50182">
    <property type="entry name" value="Sm-like ribonucleoproteins"/>
    <property type="match status" value="1"/>
</dbReference>
<dbReference type="GO" id="GO:0016020">
    <property type="term" value="C:membrane"/>
    <property type="evidence" value="ECO:0007669"/>
    <property type="project" value="UniProtKB-SubCell"/>
</dbReference>
<keyword evidence="15" id="KW-0393">Immunoglobulin domain</keyword>
<dbReference type="SUPFAM" id="SSF48726">
    <property type="entry name" value="Immunoglobulin"/>
    <property type="match status" value="4"/>
</dbReference>
<evidence type="ECO:0000256" key="4">
    <source>
        <dbReference type="ARBA" id="ARBA00022664"/>
    </source>
</evidence>
<dbReference type="SMART" id="SM00406">
    <property type="entry name" value="IGv"/>
    <property type="match status" value="2"/>
</dbReference>
<dbReference type="GO" id="GO:0005688">
    <property type="term" value="C:U6 snRNP"/>
    <property type="evidence" value="ECO:0007669"/>
    <property type="project" value="InterPro"/>
</dbReference>
<feature type="domain" description="Ig-like" evidence="20">
    <location>
        <begin position="5"/>
        <end position="115"/>
    </location>
</feature>
<comment type="subunit">
    <text evidence="17">Component of the precatalytic spliceosome (spliceosome B complex). Component of the U4/U6-U5 tri-snRNP complex, a building block of the precatalytic spliceosome (spliceosome B complex). The U4/U6-U5 tri-snRNP complex is composed of the U4, U6 and U5 snRNAs and at least PRPF3, PRPF4, PRPF6, PRPF8, PRPF31, SNRNP200, TXNL4A, SNRNP40, SNRPB, SNRPD1, SNRPD2, SNRPD3, SNRPE, SNRPF, SNRPG, DDX23, CD2BP2, PPIH, SNU13, EFTUD2, SART1 and USP39, plus LSM2, LSM3, LSM4, LSM5, LSM6, LSM7 and LSM8. LSM2, LSM3, LSM4, LSM5, LSM6, LSM7 and LSM8 form a heptameric, ring-shaped subcomplex (the LSM2-8 complex) that is part of the U4/U6-U5 tri-snRNP complex and the precatalytic spliceosome.</text>
</comment>
<dbReference type="InterPro" id="IPR013783">
    <property type="entry name" value="Ig-like_fold"/>
</dbReference>
<keyword evidence="12" id="KW-0508">mRNA splicing</keyword>
<keyword evidence="19" id="KW-0732">Signal</keyword>
<dbReference type="AlphaFoldDB" id="A0AAD4UGX2"/>
<dbReference type="InterPro" id="IPR003597">
    <property type="entry name" value="Ig_C1-set"/>
</dbReference>
<evidence type="ECO:0000256" key="7">
    <source>
        <dbReference type="ARBA" id="ARBA00022884"/>
    </source>
</evidence>
<evidence type="ECO:0000256" key="9">
    <source>
        <dbReference type="ARBA" id="ARBA00022990"/>
    </source>
</evidence>
<dbReference type="Pfam" id="PF01423">
    <property type="entry name" value="LSM"/>
    <property type="match status" value="1"/>
</dbReference>
<dbReference type="FunFam" id="2.30.30.100:FF:000022">
    <property type="entry name" value="U6 snRNA-associated Sm-like protein LSm8"/>
    <property type="match status" value="1"/>
</dbReference>
<comment type="similarity">
    <text evidence="3">Belongs to the snRNP Sm proteins family.</text>
</comment>
<feature type="chain" id="PRO_5042107751" description="U6 snRNA-associated Sm-like protein LSm8" evidence="19">
    <location>
        <begin position="21"/>
        <end position="739"/>
    </location>
</feature>
<evidence type="ECO:0000259" key="20">
    <source>
        <dbReference type="PROSITE" id="PS50835"/>
    </source>
</evidence>
<dbReference type="InterPro" id="IPR010920">
    <property type="entry name" value="LSM_dom_sf"/>
</dbReference>
<dbReference type="SMART" id="SM00409">
    <property type="entry name" value="IG"/>
    <property type="match status" value="2"/>
</dbReference>
<feature type="domain" description="Ig-like" evidence="20">
    <location>
        <begin position="186"/>
        <end position="280"/>
    </location>
</feature>
<dbReference type="InterPro" id="IPR047575">
    <property type="entry name" value="Sm"/>
</dbReference>
<proteinExistence type="inferred from homology"/>
<dbReference type="InterPro" id="IPR051117">
    <property type="entry name" value="TRG_var/const_region"/>
</dbReference>
<evidence type="ECO:0000256" key="1">
    <source>
        <dbReference type="ARBA" id="ARBA00004123"/>
    </source>
</evidence>
<dbReference type="GO" id="GO:0003723">
    <property type="term" value="F:RNA binding"/>
    <property type="evidence" value="ECO:0007669"/>
    <property type="project" value="UniProtKB-KW"/>
</dbReference>
<feature type="domain" description="Sm" evidence="21">
    <location>
        <begin position="643"/>
        <end position="719"/>
    </location>
</feature>
<protein>
    <recommendedName>
        <fullName evidence="18">U6 snRNA-associated Sm-like protein LSm8</fullName>
    </recommendedName>
</protein>
<keyword evidence="23" id="KW-1185">Reference proteome</keyword>
<accession>A0AAD4UGX2</accession>
<dbReference type="GO" id="GO:0046540">
    <property type="term" value="C:U4/U6 x U5 tri-snRNP complex"/>
    <property type="evidence" value="ECO:0007669"/>
    <property type="project" value="InterPro"/>
</dbReference>
<comment type="subcellular location">
    <subcellularLocation>
        <location evidence="2">Membrane</location>
    </subcellularLocation>
    <subcellularLocation>
        <location evidence="1">Nucleus</location>
    </subcellularLocation>
</comment>
<evidence type="ECO:0000256" key="5">
    <source>
        <dbReference type="ARBA" id="ARBA00022692"/>
    </source>
</evidence>
<dbReference type="Gene3D" id="2.30.30.100">
    <property type="match status" value="1"/>
</dbReference>
<keyword evidence="8" id="KW-1133">Transmembrane helix</keyword>
<keyword evidence="11" id="KW-0675">Receptor</keyword>
<dbReference type="GO" id="GO:0000398">
    <property type="term" value="P:mRNA splicing, via spliceosome"/>
    <property type="evidence" value="ECO:0007669"/>
    <property type="project" value="InterPro"/>
</dbReference>
<feature type="domain" description="Ig-like" evidence="20">
    <location>
        <begin position="460"/>
        <end position="550"/>
    </location>
</feature>
<evidence type="ECO:0000256" key="15">
    <source>
        <dbReference type="ARBA" id="ARBA00023319"/>
    </source>
</evidence>
<evidence type="ECO:0000256" key="6">
    <source>
        <dbReference type="ARBA" id="ARBA00022728"/>
    </source>
</evidence>
<keyword evidence="9" id="KW-0007">Acetylation</keyword>
<dbReference type="InterPro" id="IPR001163">
    <property type="entry name" value="Sm_dom_euk/arc"/>
</dbReference>
<evidence type="ECO:0000256" key="17">
    <source>
        <dbReference type="ARBA" id="ARBA00063389"/>
    </source>
</evidence>
<evidence type="ECO:0000256" key="14">
    <source>
        <dbReference type="ARBA" id="ARBA00023274"/>
    </source>
</evidence>
<evidence type="ECO:0000256" key="18">
    <source>
        <dbReference type="ARBA" id="ARBA00067760"/>
    </source>
</evidence>
<keyword evidence="6" id="KW-0747">Spliceosome</keyword>
<dbReference type="SMART" id="SM00651">
    <property type="entry name" value="Sm"/>
    <property type="match status" value="1"/>
</dbReference>
<comment type="caution">
    <text evidence="22">The sequence shown here is derived from an EMBL/GenBank/DDBJ whole genome shotgun (WGS) entry which is preliminary data.</text>
</comment>
<evidence type="ECO:0000256" key="3">
    <source>
        <dbReference type="ARBA" id="ARBA00006850"/>
    </source>
</evidence>
<keyword evidence="7" id="KW-0694">RNA-binding</keyword>
<dbReference type="Gene3D" id="2.60.40.10">
    <property type="entry name" value="Immunoglobulins"/>
    <property type="match status" value="4"/>
</dbReference>
<evidence type="ECO:0000256" key="2">
    <source>
        <dbReference type="ARBA" id="ARBA00004370"/>
    </source>
</evidence>
<evidence type="ECO:0000256" key="8">
    <source>
        <dbReference type="ARBA" id="ARBA00022989"/>
    </source>
</evidence>
<comment type="function">
    <text evidence="16">Plays a role in pre-mRNA splicing as component of the U4/U6-U5 tri-snRNP complex that is involved in spliceosome assembly, and as component of the precatalytic spliceosome (spliceosome B complex). The heptameric LSM2-8 complex binds specifically to the 3'-terminal U-tract of U6 snRNA.</text>
</comment>
<dbReference type="PROSITE" id="PS52002">
    <property type="entry name" value="SM"/>
    <property type="match status" value="1"/>
</dbReference>
<evidence type="ECO:0000259" key="21">
    <source>
        <dbReference type="PROSITE" id="PS52002"/>
    </source>
</evidence>
<evidence type="ECO:0000256" key="16">
    <source>
        <dbReference type="ARBA" id="ARBA00056431"/>
    </source>
</evidence>
<dbReference type="PANTHER" id="PTHR19256:SF64">
    <property type="entry name" value="TCR GAMMA ALTERNATE READING FRAME PROTEIN"/>
    <property type="match status" value="1"/>
</dbReference>
<dbReference type="Proteomes" id="UP001214576">
    <property type="component" value="Unassembled WGS sequence"/>
</dbReference>
<evidence type="ECO:0000256" key="12">
    <source>
        <dbReference type="ARBA" id="ARBA00023187"/>
    </source>
</evidence>
<keyword evidence="13" id="KW-0539">Nucleus</keyword>
<evidence type="ECO:0000256" key="11">
    <source>
        <dbReference type="ARBA" id="ARBA00023170"/>
    </source>
</evidence>
<dbReference type="Pfam" id="PF07654">
    <property type="entry name" value="C1-set"/>
    <property type="match status" value="2"/>
</dbReference>
<dbReference type="InterPro" id="IPR003599">
    <property type="entry name" value="Ig_sub"/>
</dbReference>
<keyword evidence="5" id="KW-0812">Transmembrane</keyword>
<name>A0AAD4UGX2_OVIAM</name>
<dbReference type="InterPro" id="IPR013106">
    <property type="entry name" value="Ig_V-set"/>
</dbReference>
<evidence type="ECO:0000256" key="13">
    <source>
        <dbReference type="ARBA" id="ARBA00023242"/>
    </source>
</evidence>
<dbReference type="SMART" id="SM00407">
    <property type="entry name" value="IGc1"/>
    <property type="match status" value="2"/>
</dbReference>
<feature type="signal peptide" evidence="19">
    <location>
        <begin position="1"/>
        <end position="20"/>
    </location>
</feature>
<dbReference type="EMBL" id="JAKZEL010000005">
    <property type="protein sequence ID" value="KAI4543559.1"/>
    <property type="molecule type" value="Genomic_DNA"/>
</dbReference>
<sequence>MMRVPALLLVFLAPVMQVSSNMEGEKMSITKAAVPGAFVEIICDLITQTTKYIHWYKYREGTAPRRLLYYDISYSKVVLESGISEGKYKVYKEKSYTFAISNLQESDSGMYYCAVWEKHVGLDFLYTALEILLVTAQHSHVVTSIVITIELPNDGLMDENEVIDVHSTEAHLNDGNNRDLDKDMSPKPTMFLPSITEIKRDNSGTYLCLLEDFFPHVIKVYWREKRGNKVLPSQEGKTIKTLDTYMKFSWLTVSGNSMDKEHMCIVKHEKNKRGTNQEILFPAVNEVVSSVVTTTKPPNDGLKDKSEKQVPVANSTKACLKDENITQVSSNAKGAQMSVTGKTWETTSFTCDFTQDVKYIHLYKQQEGMAPRRLFYYDVYYSKIEFESGIDKAKYSVYKGAAGRSYRFAILNLEHSDSGTYYCAVWDKHVGSDFLYTALEILLVAAKCSSDRNLATDLSPKPIIFLPSIAEINHSKTGTYLCLLEKFFPDIIKVYWKEKDGNRPLPSQQGNTMNTTDTYMKLSWLTVTENSMDKEHICVVQHERNIRGINQEILFPSINEVVSSIVPTTESPSDCLNQESKVTGTGSKKACLKDESEVTADNNSTKVCLEDESIVAASWTLTGVSGSDLINGPEMGVSAVQTSSEMLSLIQLSGTVAVITSDGRMIVGTLKGFDQTINLILDESHERVFSSSQGVEQVVLGLYIVRGDNVAVIGEIDEETDSALDLGNIRAEPLNSVAH</sequence>
<dbReference type="FunFam" id="2.60.40.10:FF:001083">
    <property type="entry name" value="T cell receptor gamma constant 2"/>
    <property type="match status" value="2"/>
</dbReference>
<dbReference type="GO" id="GO:0005681">
    <property type="term" value="C:spliceosomal complex"/>
    <property type="evidence" value="ECO:0007669"/>
    <property type="project" value="UniProtKB-KW"/>
</dbReference>
<evidence type="ECO:0000313" key="23">
    <source>
        <dbReference type="Proteomes" id="UP001214576"/>
    </source>
</evidence>
<dbReference type="InterPro" id="IPR007110">
    <property type="entry name" value="Ig-like_dom"/>
</dbReference>
<evidence type="ECO:0000256" key="19">
    <source>
        <dbReference type="SAM" id="SignalP"/>
    </source>
</evidence>
<dbReference type="InterPro" id="IPR034103">
    <property type="entry name" value="Lsm8"/>
</dbReference>
<gene>
    <name evidence="22" type="ORF">MG293_006353</name>
</gene>
<keyword evidence="10" id="KW-0472">Membrane</keyword>
<dbReference type="Pfam" id="PF07686">
    <property type="entry name" value="V-set"/>
    <property type="match status" value="2"/>
</dbReference>
<keyword evidence="4" id="KW-0507">mRNA processing</keyword>